<dbReference type="STRING" id="490189.SAMN02927903_03214"/>
<name>A0A1G5KCM8_9FLAO</name>
<dbReference type="EMBL" id="FMVF01000026">
    <property type="protein sequence ID" value="SCY97808.1"/>
    <property type="molecule type" value="Genomic_DNA"/>
</dbReference>
<feature type="chain" id="PRO_5011734971" evidence="2">
    <location>
        <begin position="21"/>
        <end position="250"/>
    </location>
</feature>
<keyword evidence="1 2" id="KW-0732">Signal</keyword>
<proteinExistence type="predicted"/>
<gene>
    <name evidence="4" type="ORF">SAMN02927903_03214</name>
</gene>
<feature type="signal peptide" evidence="2">
    <location>
        <begin position="1"/>
        <end position="20"/>
    </location>
</feature>
<dbReference type="RefSeq" id="WP_139149747.1">
    <property type="nucleotide sequence ID" value="NZ_FMVF01000026.1"/>
</dbReference>
<evidence type="ECO:0000256" key="2">
    <source>
        <dbReference type="SAM" id="SignalP"/>
    </source>
</evidence>
<dbReference type="Pfam" id="PF18962">
    <property type="entry name" value="Por_Secre_tail"/>
    <property type="match status" value="1"/>
</dbReference>
<dbReference type="OrthoDB" id="1362150at2"/>
<dbReference type="AlphaFoldDB" id="A0A1G5KCM8"/>
<feature type="domain" description="Secretion system C-terminal sorting" evidence="3">
    <location>
        <begin position="180"/>
        <end position="249"/>
    </location>
</feature>
<reference evidence="4 5" key="1">
    <citation type="submission" date="2016-10" db="EMBL/GenBank/DDBJ databases">
        <authorList>
            <person name="de Groot N.N."/>
        </authorList>
    </citation>
    <scope>NUCLEOTIDE SEQUENCE [LARGE SCALE GENOMIC DNA]</scope>
    <source>
        <strain evidence="4 5">CGMCC 1.7031</strain>
    </source>
</reference>
<sequence>MKKNLLILAIFAISKLNAQATLEHTYTSNGTSNEINQSASGFGLIRNFYTQNGVKYYTLNTNTNSIEIFNVNHQLQQQVNFPEEIGNILYITDHLFNNDDLIEILYTNLNDLVLINEQGTILQTFPLRSFAKIFKSDENTFKLCTSRVPFNEFNFDIYSLTGTLSLLQEQLYAQQNLIGFPNPASDKINITNPILNGSKEMIFIFDASGKKVHEQEFLGNGENIIINTVSLSSGVYTYIIKGKTNKFIKQ</sequence>
<dbReference type="NCBIfam" id="TIGR04183">
    <property type="entry name" value="Por_Secre_tail"/>
    <property type="match status" value="1"/>
</dbReference>
<protein>
    <submittedName>
        <fullName evidence="4">Por secretion system C-terminal sorting domain-containing protein</fullName>
    </submittedName>
</protein>
<organism evidence="4 5">
    <name type="scientific">Flavobacterium caeni</name>
    <dbReference type="NCBI Taxonomy" id="490189"/>
    <lineage>
        <taxon>Bacteria</taxon>
        <taxon>Pseudomonadati</taxon>
        <taxon>Bacteroidota</taxon>
        <taxon>Flavobacteriia</taxon>
        <taxon>Flavobacteriales</taxon>
        <taxon>Flavobacteriaceae</taxon>
        <taxon>Flavobacterium</taxon>
    </lineage>
</organism>
<evidence type="ECO:0000256" key="1">
    <source>
        <dbReference type="ARBA" id="ARBA00022729"/>
    </source>
</evidence>
<dbReference type="InterPro" id="IPR026444">
    <property type="entry name" value="Secre_tail"/>
</dbReference>
<evidence type="ECO:0000313" key="5">
    <source>
        <dbReference type="Proteomes" id="UP000199354"/>
    </source>
</evidence>
<accession>A0A1G5KCM8</accession>
<dbReference type="Proteomes" id="UP000199354">
    <property type="component" value="Unassembled WGS sequence"/>
</dbReference>
<evidence type="ECO:0000259" key="3">
    <source>
        <dbReference type="Pfam" id="PF18962"/>
    </source>
</evidence>
<evidence type="ECO:0000313" key="4">
    <source>
        <dbReference type="EMBL" id="SCY97808.1"/>
    </source>
</evidence>
<keyword evidence="5" id="KW-1185">Reference proteome</keyword>